<dbReference type="Proteomes" id="UP000189670">
    <property type="component" value="Unassembled WGS sequence"/>
</dbReference>
<organism evidence="1 2">
    <name type="scientific">Candidatus Magnetoglobus multicellularis str. Araruama</name>
    <dbReference type="NCBI Taxonomy" id="890399"/>
    <lineage>
        <taxon>Bacteria</taxon>
        <taxon>Pseudomonadati</taxon>
        <taxon>Thermodesulfobacteriota</taxon>
        <taxon>Desulfobacteria</taxon>
        <taxon>Desulfobacterales</taxon>
        <taxon>Desulfobacteraceae</taxon>
        <taxon>Candidatus Magnetoglobus</taxon>
    </lineage>
</organism>
<protein>
    <recommendedName>
        <fullName evidence="3">DUF4276 family protein</fullName>
    </recommendedName>
</protein>
<accession>A0A1V1P135</accession>
<reference evidence="2" key="1">
    <citation type="submission" date="2012-11" db="EMBL/GenBank/DDBJ databases">
        <authorList>
            <person name="Lucero-Rivera Y.E."/>
            <person name="Tovar-Ramirez D."/>
        </authorList>
    </citation>
    <scope>NUCLEOTIDE SEQUENCE [LARGE SCALE GENOMIC DNA]</scope>
    <source>
        <strain evidence="2">Araruama</strain>
    </source>
</reference>
<comment type="caution">
    <text evidence="1">The sequence shown here is derived from an EMBL/GenBank/DDBJ whole genome shotgun (WGS) entry which is preliminary data.</text>
</comment>
<proteinExistence type="predicted"/>
<name>A0A1V1P135_9BACT</name>
<sequence>MNLYFLVEGKTERILYPKWLEYLVPSLKRIVNPYDASKNCYYLISGEGYPGLLDNHLLNSAKDINNSGAYNYFVIVLDSDEVTVNERVHELNKRMIDERINIGDCKLKIIVQNRCIETWLLGNRNVFTRYPTTQELIECIGFFDVYKEDPELMTCPTDRKETISAFHYDYLRLMLSEKNIRYTKKRPKDTLKPYYINELKKRLSQTPGHLYTLNSFFYFCTDIRKMIEKSD</sequence>
<dbReference type="AlphaFoldDB" id="A0A1V1P135"/>
<gene>
    <name evidence="1" type="ORF">OMM_04480</name>
</gene>
<dbReference type="EMBL" id="ATBP01000902">
    <property type="protein sequence ID" value="ETR68582.1"/>
    <property type="molecule type" value="Genomic_DNA"/>
</dbReference>
<evidence type="ECO:0008006" key="3">
    <source>
        <dbReference type="Google" id="ProtNLM"/>
    </source>
</evidence>
<evidence type="ECO:0000313" key="1">
    <source>
        <dbReference type="EMBL" id="ETR68582.1"/>
    </source>
</evidence>
<evidence type="ECO:0000313" key="2">
    <source>
        <dbReference type="Proteomes" id="UP000189670"/>
    </source>
</evidence>